<sequence>MHRLGLFWFQQDLRLSDQPALTQACAECDQLILLYCAEPGWFSPGRYHSKRMGMQRWRFLMDSLQELSHQLKHRQQHLVLRFQSPVEAISQLISQYKVDAIYQSRQPGYYEARQWQQLQQRFPYLSFQTLDSNTLFSQQQLPFALKDLPASFSQFRKQVENLPLRTAIAAPQRLPPAPKGVNNDQLPGYPAWLSSVFSGGEYSAQQHLQRYFASTRPGFYKEVRNALDGFDNSTKFSPWLAAGCVSARQVATALHGFEAEHGRNDSSYWIYFELLWRDYFHWYSHRHGKALFLRQGIKQRAPLTSFYPQRFRAWCEGNTPFPLVNACMHQLKQTGYLSNRGRQLVASCFVHELQLDWRYGAAWFEQQLIDYDVAINWGNWQYLAGVGADPRGHRQFNLAKQQQLYDPDGRFIRQWQGEANTLPLDSVDAADWPCSG</sequence>
<dbReference type="InterPro" id="IPR006050">
    <property type="entry name" value="DNA_photolyase_N"/>
</dbReference>
<dbReference type="SUPFAM" id="SSF52425">
    <property type="entry name" value="Cryptochrome/photolyase, N-terminal domain"/>
    <property type="match status" value="1"/>
</dbReference>
<accession>A0A1H4D3M0</accession>
<dbReference type="InterPro" id="IPR036134">
    <property type="entry name" value="Crypto/Photolyase_FAD-like_sf"/>
</dbReference>
<dbReference type="AlphaFoldDB" id="A0A1H4D3M0"/>
<dbReference type="Gene3D" id="1.10.579.10">
    <property type="entry name" value="DNA Cyclobutane Dipyrimidine Photolyase, subunit A, domain 3"/>
    <property type="match status" value="1"/>
</dbReference>
<keyword evidence="3 6" id="KW-0285">Flavoprotein</keyword>
<dbReference type="InterPro" id="IPR036155">
    <property type="entry name" value="Crypto/Photolyase_N_sf"/>
</dbReference>
<keyword evidence="9" id="KW-0456">Lyase</keyword>
<dbReference type="InterPro" id="IPR002081">
    <property type="entry name" value="Cryptochrome/DNA_photolyase_1"/>
</dbReference>
<evidence type="ECO:0000259" key="8">
    <source>
        <dbReference type="PROSITE" id="PS51645"/>
    </source>
</evidence>
<dbReference type="STRING" id="152573.SAMN04488051_10545"/>
<dbReference type="Gene3D" id="3.40.50.620">
    <property type="entry name" value="HUPs"/>
    <property type="match status" value="1"/>
</dbReference>
<protein>
    <recommendedName>
        <fullName evidence="2 7">Cryptochrome DASH</fullName>
    </recommendedName>
</protein>
<dbReference type="GO" id="GO:0071949">
    <property type="term" value="F:FAD binding"/>
    <property type="evidence" value="ECO:0007669"/>
    <property type="project" value="TreeGrafter"/>
</dbReference>
<keyword evidence="4 6" id="KW-0274">FAD</keyword>
<evidence type="ECO:0000256" key="6">
    <source>
        <dbReference type="PIRSR" id="PIRSR602081-1"/>
    </source>
</evidence>
<gene>
    <name evidence="9" type="ORF">SAMN04488051_10545</name>
</gene>
<dbReference type="GO" id="GO:0003913">
    <property type="term" value="F:DNA photolyase activity"/>
    <property type="evidence" value="ECO:0007669"/>
    <property type="project" value="InterPro"/>
</dbReference>
<name>A0A1H4D3M0_ALKAM</name>
<dbReference type="PANTHER" id="PTHR11455:SF22">
    <property type="entry name" value="CRYPTOCHROME DASH"/>
    <property type="match status" value="1"/>
</dbReference>
<feature type="binding site" evidence="6">
    <location>
        <position position="220"/>
    </location>
    <ligand>
        <name>FAD</name>
        <dbReference type="ChEBI" id="CHEBI:57692"/>
    </ligand>
</feature>
<comment type="function">
    <text evidence="7">May have a photoreceptor function.</text>
</comment>
<dbReference type="GO" id="GO:0003677">
    <property type="term" value="F:DNA binding"/>
    <property type="evidence" value="ECO:0007669"/>
    <property type="project" value="TreeGrafter"/>
</dbReference>
<dbReference type="NCBIfam" id="TIGR02765">
    <property type="entry name" value="crypto_DASH"/>
    <property type="match status" value="1"/>
</dbReference>
<feature type="binding site" evidence="6">
    <location>
        <begin position="233"/>
        <end position="237"/>
    </location>
    <ligand>
        <name>FAD</name>
        <dbReference type="ChEBI" id="CHEBI:57692"/>
    </ligand>
</feature>
<feature type="domain" description="Photolyase/cryptochrome alpha/beta" evidence="8">
    <location>
        <begin position="3"/>
        <end position="135"/>
    </location>
</feature>
<evidence type="ECO:0000313" key="9">
    <source>
        <dbReference type="EMBL" id="SEA67049.1"/>
    </source>
</evidence>
<evidence type="ECO:0000256" key="5">
    <source>
        <dbReference type="ARBA" id="ARBA00022991"/>
    </source>
</evidence>
<proteinExistence type="inferred from homology"/>
<comment type="similarity">
    <text evidence="1 7">Belongs to the DNA photolyase class-1 family.</text>
</comment>
<keyword evidence="10" id="KW-1185">Reference proteome</keyword>
<dbReference type="InterPro" id="IPR005101">
    <property type="entry name" value="Cryptochr/Photolyase_FAD-bd"/>
</dbReference>
<keyword evidence="5 7" id="KW-0157">Chromophore</keyword>
<comment type="cofactor">
    <cofactor evidence="6 7">
        <name>FAD</name>
        <dbReference type="ChEBI" id="CHEBI:57692"/>
    </cofactor>
    <text evidence="6 7">Binds 1 FAD per subunit.</text>
</comment>
<evidence type="ECO:0000256" key="7">
    <source>
        <dbReference type="RuleBase" id="RU367151"/>
    </source>
</evidence>
<dbReference type="RefSeq" id="WP_091342718.1">
    <property type="nucleotide sequence ID" value="NZ_FNRM01000005.1"/>
</dbReference>
<dbReference type="PANTHER" id="PTHR11455">
    <property type="entry name" value="CRYPTOCHROME"/>
    <property type="match status" value="1"/>
</dbReference>
<comment type="cofactor">
    <cofactor evidence="7">
        <name>(6R)-5,10-methylene-5,6,7,8-tetrahydrofolate</name>
        <dbReference type="ChEBI" id="CHEBI:15636"/>
    </cofactor>
    <text evidence="7">Binds 1 5,10-methenyltetrahydrofolate (MTHF) per subunit.</text>
</comment>
<dbReference type="Pfam" id="PF00875">
    <property type="entry name" value="DNA_photolyase"/>
    <property type="match status" value="1"/>
</dbReference>
<dbReference type="EMBL" id="FNRM01000005">
    <property type="protein sequence ID" value="SEA67049.1"/>
    <property type="molecule type" value="Genomic_DNA"/>
</dbReference>
<dbReference type="SUPFAM" id="SSF48173">
    <property type="entry name" value="Cryptochrome/photolyase FAD-binding domain"/>
    <property type="match status" value="1"/>
</dbReference>
<dbReference type="Proteomes" id="UP000198773">
    <property type="component" value="Unassembled WGS sequence"/>
</dbReference>
<organism evidence="9 10">
    <name type="scientific">Alkalimonas amylolytica</name>
    <dbReference type="NCBI Taxonomy" id="152573"/>
    <lineage>
        <taxon>Bacteria</taxon>
        <taxon>Pseudomonadati</taxon>
        <taxon>Pseudomonadota</taxon>
        <taxon>Gammaproteobacteria</taxon>
        <taxon>Alkalimonas</taxon>
    </lineage>
</organism>
<dbReference type="OrthoDB" id="9772484at2"/>
<dbReference type="Gene3D" id="1.25.40.80">
    <property type="match status" value="1"/>
</dbReference>
<feature type="binding site" evidence="6">
    <location>
        <begin position="370"/>
        <end position="372"/>
    </location>
    <ligand>
        <name>FAD</name>
        <dbReference type="ChEBI" id="CHEBI:57692"/>
    </ligand>
</feature>
<dbReference type="InterPro" id="IPR014729">
    <property type="entry name" value="Rossmann-like_a/b/a_fold"/>
</dbReference>
<reference evidence="9 10" key="1">
    <citation type="submission" date="2016-10" db="EMBL/GenBank/DDBJ databases">
        <authorList>
            <person name="de Groot N.N."/>
        </authorList>
    </citation>
    <scope>NUCLEOTIDE SEQUENCE [LARGE SCALE GENOMIC DNA]</scope>
    <source>
        <strain evidence="9 10">CGMCC 1.3430</strain>
    </source>
</reference>
<evidence type="ECO:0000256" key="1">
    <source>
        <dbReference type="ARBA" id="ARBA00005862"/>
    </source>
</evidence>
<dbReference type="Pfam" id="PF03441">
    <property type="entry name" value="FAD_binding_7"/>
    <property type="match status" value="1"/>
</dbReference>
<evidence type="ECO:0000256" key="3">
    <source>
        <dbReference type="ARBA" id="ARBA00022630"/>
    </source>
</evidence>
<dbReference type="PROSITE" id="PS51645">
    <property type="entry name" value="PHR_CRY_ALPHA_BETA"/>
    <property type="match status" value="1"/>
</dbReference>
<evidence type="ECO:0000256" key="2">
    <source>
        <dbReference type="ARBA" id="ARBA00017881"/>
    </source>
</evidence>
<dbReference type="GO" id="GO:0000719">
    <property type="term" value="P:photoreactive repair"/>
    <property type="evidence" value="ECO:0007669"/>
    <property type="project" value="TreeGrafter"/>
</dbReference>
<evidence type="ECO:0000313" key="10">
    <source>
        <dbReference type="Proteomes" id="UP000198773"/>
    </source>
</evidence>
<dbReference type="InterPro" id="IPR014133">
    <property type="entry name" value="Cry_DASH"/>
</dbReference>
<evidence type="ECO:0000256" key="4">
    <source>
        <dbReference type="ARBA" id="ARBA00022827"/>
    </source>
</evidence>
<dbReference type="PRINTS" id="PR00147">
    <property type="entry name" value="DNAPHOTLYASE"/>
</dbReference>